<evidence type="ECO:0000313" key="5">
    <source>
        <dbReference type="EMBL" id="GAA5046119.1"/>
    </source>
</evidence>
<feature type="domain" description="M23ase beta-sheet core" evidence="4">
    <location>
        <begin position="381"/>
        <end position="476"/>
    </location>
</feature>
<gene>
    <name evidence="5" type="ORF">GCM10023208_01250</name>
</gene>
<evidence type="ECO:0000256" key="3">
    <source>
        <dbReference type="SAM" id="Phobius"/>
    </source>
</evidence>
<feature type="region of interest" description="Disordered" evidence="2">
    <location>
        <begin position="515"/>
        <end position="538"/>
    </location>
</feature>
<evidence type="ECO:0000256" key="2">
    <source>
        <dbReference type="SAM" id="MobiDB-lite"/>
    </source>
</evidence>
<evidence type="ECO:0000313" key="6">
    <source>
        <dbReference type="Proteomes" id="UP001500518"/>
    </source>
</evidence>
<dbReference type="InterPro" id="IPR016047">
    <property type="entry name" value="M23ase_b-sheet_dom"/>
</dbReference>
<evidence type="ECO:0000259" key="4">
    <source>
        <dbReference type="Pfam" id="PF01551"/>
    </source>
</evidence>
<organism evidence="5 6">
    <name type="scientific">Erythrobacter westpacificensis</name>
    <dbReference type="NCBI Taxonomy" id="1055231"/>
    <lineage>
        <taxon>Bacteria</taxon>
        <taxon>Pseudomonadati</taxon>
        <taxon>Pseudomonadota</taxon>
        <taxon>Alphaproteobacteria</taxon>
        <taxon>Sphingomonadales</taxon>
        <taxon>Erythrobacteraceae</taxon>
        <taxon>Erythrobacter/Porphyrobacter group</taxon>
        <taxon>Erythrobacter</taxon>
    </lineage>
</organism>
<keyword evidence="3" id="KW-0812">Transmembrane</keyword>
<sequence>MFTERGRERQGLTQGDYPPADLSLAHVAVEGASKPKRRKRKASTLGETYGDWRTALSVRLSRADLAPDLGSDIGSRRWLRGVATLVGLSAVAIAAFPGFSAVEAAPAMRIDDRVRDEFRSQMIQPLALGADSGRRMGATLAVQPLASAPERPSLELVATLARGDGFDRMLQRAGVSREEAQLIAGMVGEAVDLESIAPGTPVDITLGRRLAPDAPRPVDALSFRARFDLELAVERRGGKLTLDPRPIMVDTTPLRIRARVGDSLYRSARAAGAPPSAVQQFLRTIGQDMNVNSDIGADDEFDLIVDYRRAATGEVEVGDLLYAAIIRDNRPKKQLMRFGREGKFYDASGEGVQQDGLIAPVPGAISSRYGMRRHPILGYRRMHSGLDFRARHGTPIYAVTDGTVNFAGRNGGYGNFVRIRHGGNLSTGYAHMSRIAVRNGESVRRGQVIGYVGSTGLSTGPHLHYEMYRGGQKIDPASVRFVTRAQLSGQELVNFREQLVRLQLVEPGAALSELAPDPSRVEEPVREIDRIESRQKIG</sequence>
<dbReference type="InterPro" id="IPR050570">
    <property type="entry name" value="Cell_wall_metabolism_enzyme"/>
</dbReference>
<dbReference type="Proteomes" id="UP001500518">
    <property type="component" value="Unassembled WGS sequence"/>
</dbReference>
<feature type="compositionally biased region" description="Basic and acidic residues" evidence="2">
    <location>
        <begin position="519"/>
        <end position="538"/>
    </location>
</feature>
<feature type="transmembrane region" description="Helical" evidence="3">
    <location>
        <begin position="78"/>
        <end position="99"/>
    </location>
</feature>
<proteinExistence type="predicted"/>
<evidence type="ECO:0000256" key="1">
    <source>
        <dbReference type="ARBA" id="ARBA00022729"/>
    </source>
</evidence>
<keyword evidence="3" id="KW-0472">Membrane</keyword>
<dbReference type="PANTHER" id="PTHR21666:SF289">
    <property type="entry name" value="L-ALA--D-GLU ENDOPEPTIDASE"/>
    <property type="match status" value="1"/>
</dbReference>
<accession>A0ABP9JY34</accession>
<protein>
    <recommendedName>
        <fullName evidence="4">M23ase beta-sheet core domain-containing protein</fullName>
    </recommendedName>
</protein>
<dbReference type="CDD" id="cd12797">
    <property type="entry name" value="M23_peptidase"/>
    <property type="match status" value="1"/>
</dbReference>
<keyword evidence="1" id="KW-0732">Signal</keyword>
<keyword evidence="6" id="KW-1185">Reference proteome</keyword>
<dbReference type="PANTHER" id="PTHR21666">
    <property type="entry name" value="PEPTIDASE-RELATED"/>
    <property type="match status" value="1"/>
</dbReference>
<name>A0ABP9JY34_9SPHN</name>
<dbReference type="InterPro" id="IPR011055">
    <property type="entry name" value="Dup_hybrid_motif"/>
</dbReference>
<feature type="region of interest" description="Disordered" evidence="2">
    <location>
        <begin position="1"/>
        <end position="20"/>
    </location>
</feature>
<comment type="caution">
    <text evidence="5">The sequence shown here is derived from an EMBL/GenBank/DDBJ whole genome shotgun (WGS) entry which is preliminary data.</text>
</comment>
<dbReference type="EMBL" id="BAABHV010000001">
    <property type="protein sequence ID" value="GAA5046119.1"/>
    <property type="molecule type" value="Genomic_DNA"/>
</dbReference>
<dbReference type="Gene3D" id="2.70.70.10">
    <property type="entry name" value="Glucose Permease (Domain IIA)"/>
    <property type="match status" value="1"/>
</dbReference>
<dbReference type="SUPFAM" id="SSF51261">
    <property type="entry name" value="Duplicated hybrid motif"/>
    <property type="match status" value="1"/>
</dbReference>
<feature type="compositionally biased region" description="Basic and acidic residues" evidence="2">
    <location>
        <begin position="1"/>
        <end position="10"/>
    </location>
</feature>
<reference evidence="6" key="1">
    <citation type="journal article" date="2019" name="Int. J. Syst. Evol. Microbiol.">
        <title>The Global Catalogue of Microorganisms (GCM) 10K type strain sequencing project: providing services to taxonomists for standard genome sequencing and annotation.</title>
        <authorList>
            <consortium name="The Broad Institute Genomics Platform"/>
            <consortium name="The Broad Institute Genome Sequencing Center for Infectious Disease"/>
            <person name="Wu L."/>
            <person name="Ma J."/>
        </authorList>
    </citation>
    <scope>NUCLEOTIDE SEQUENCE [LARGE SCALE GENOMIC DNA]</scope>
    <source>
        <strain evidence="6">JCM 18014</strain>
    </source>
</reference>
<dbReference type="Gene3D" id="3.10.450.350">
    <property type="match status" value="1"/>
</dbReference>
<keyword evidence="3" id="KW-1133">Transmembrane helix</keyword>
<dbReference type="Pfam" id="PF01551">
    <property type="entry name" value="Peptidase_M23"/>
    <property type="match status" value="1"/>
</dbReference>
<dbReference type="RefSeq" id="WP_346031205.1">
    <property type="nucleotide sequence ID" value="NZ_BAABHV010000001.1"/>
</dbReference>